<dbReference type="RefSeq" id="XP_028491071.1">
    <property type="nucleotide sequence ID" value="XM_028636848.1"/>
</dbReference>
<dbReference type="GO" id="GO:0003676">
    <property type="term" value="F:nucleic acid binding"/>
    <property type="evidence" value="ECO:0007669"/>
    <property type="project" value="InterPro"/>
</dbReference>
<dbReference type="EMBL" id="RBVV01000167">
    <property type="protein sequence ID" value="RNJ52913.1"/>
    <property type="molecule type" value="Genomic_DNA"/>
</dbReference>
<keyword evidence="3" id="KW-1185">Reference proteome</keyword>
<sequence length="372" mass="40494">MEAYDNAGRDDGKRRAKIRKCLSSGLRSAAPILRSTCMSDVTLDWPLSRQKLISDDVYRFFAKHNVTLPIFAYRPRASLLHAPGPSRNRLTSWGHNARGGSTATFPAASEDNRIRQGQGRDQGPSYYYDVHVYEHHDALTAACKASSPPSRGGRNALVLWTDASLTYFRRSSQLAAAAAAVVFRPWHPSTTSPEWTQHAFGIAGHDNSVRACELVAIEQALAVAAREWDALRYDQAACGERQDDADASPFDAVRIFSDCEAALVYLVYGCGGDGSSLAARLRQGIDALVDALGARGVEVEMNWTPAHAGVAGNTQADMVARATRVRLPGPARAASGDGRLRVWEVDVELRDDDLAAQRAVERGLRGVRSFLT</sequence>
<organism evidence="2 3">
    <name type="scientific">Verticillium nonalfalfae</name>
    <dbReference type="NCBI Taxonomy" id="1051616"/>
    <lineage>
        <taxon>Eukaryota</taxon>
        <taxon>Fungi</taxon>
        <taxon>Dikarya</taxon>
        <taxon>Ascomycota</taxon>
        <taxon>Pezizomycotina</taxon>
        <taxon>Sordariomycetes</taxon>
        <taxon>Hypocreomycetidae</taxon>
        <taxon>Glomerellales</taxon>
        <taxon>Plectosphaerellaceae</taxon>
        <taxon>Verticillium</taxon>
    </lineage>
</organism>
<comment type="caution">
    <text evidence="2">The sequence shown here is derived from an EMBL/GenBank/DDBJ whole genome shotgun (WGS) entry which is preliminary data.</text>
</comment>
<dbReference type="SUPFAM" id="SSF53098">
    <property type="entry name" value="Ribonuclease H-like"/>
    <property type="match status" value="1"/>
</dbReference>
<dbReference type="STRING" id="1051616.A0A3M9XXD7"/>
<name>A0A3M9XXD7_9PEZI</name>
<evidence type="ECO:0000313" key="3">
    <source>
        <dbReference type="Proteomes" id="UP000267145"/>
    </source>
</evidence>
<dbReference type="InterPro" id="IPR036397">
    <property type="entry name" value="RNaseH_sf"/>
</dbReference>
<dbReference type="Proteomes" id="UP000267145">
    <property type="component" value="Unassembled WGS sequence"/>
</dbReference>
<evidence type="ECO:0000256" key="1">
    <source>
        <dbReference type="SAM" id="MobiDB-lite"/>
    </source>
</evidence>
<feature type="region of interest" description="Disordered" evidence="1">
    <location>
        <begin position="90"/>
        <end position="121"/>
    </location>
</feature>
<gene>
    <name evidence="2" type="ORF">D7B24_002646</name>
</gene>
<dbReference type="AlphaFoldDB" id="A0A3M9XXD7"/>
<dbReference type="GeneID" id="39606335"/>
<dbReference type="Gene3D" id="3.30.420.10">
    <property type="entry name" value="Ribonuclease H-like superfamily/Ribonuclease H"/>
    <property type="match status" value="1"/>
</dbReference>
<proteinExistence type="predicted"/>
<evidence type="ECO:0000313" key="2">
    <source>
        <dbReference type="EMBL" id="RNJ52913.1"/>
    </source>
</evidence>
<protein>
    <submittedName>
        <fullName evidence="2">Uncharacterized protein</fullName>
    </submittedName>
</protein>
<reference evidence="2 3" key="1">
    <citation type="submission" date="2018-10" db="EMBL/GenBank/DDBJ databases">
        <title>Genome sequence of Verticillium nonalfalfae VnAa140.</title>
        <authorList>
            <person name="Stajich J.E."/>
            <person name="Kasson M.T."/>
        </authorList>
    </citation>
    <scope>NUCLEOTIDE SEQUENCE [LARGE SCALE GENOMIC DNA]</scope>
    <source>
        <strain evidence="2 3">VnAa140</strain>
    </source>
</reference>
<accession>A0A3M9XXD7</accession>
<feature type="compositionally biased region" description="Polar residues" evidence="1">
    <location>
        <begin position="90"/>
        <end position="104"/>
    </location>
</feature>
<dbReference type="InterPro" id="IPR012337">
    <property type="entry name" value="RNaseH-like_sf"/>
</dbReference>